<dbReference type="Proteomes" id="UP000317800">
    <property type="component" value="Segment"/>
</dbReference>
<dbReference type="GO" id="GO:0016788">
    <property type="term" value="F:hydrolase activity, acting on ester bonds"/>
    <property type="evidence" value="ECO:0007669"/>
    <property type="project" value="InterPro"/>
</dbReference>
<name>A0A516KMY6_9CAUD</name>
<dbReference type="InterPro" id="IPR010902">
    <property type="entry name" value="NUMOD4"/>
</dbReference>
<evidence type="ECO:0000313" key="3">
    <source>
        <dbReference type="Proteomes" id="UP000317800"/>
    </source>
</evidence>
<evidence type="ECO:0000313" key="2">
    <source>
        <dbReference type="EMBL" id="QDP42961.1"/>
    </source>
</evidence>
<reference evidence="2 3" key="1">
    <citation type="submission" date="2019-06" db="EMBL/GenBank/DDBJ databases">
        <authorList>
            <person name="Hertel R."/>
        </authorList>
    </citation>
    <scope>NUCLEOTIDE SEQUENCE [LARGE SCALE GENOMIC DNA]</scope>
</reference>
<keyword evidence="2" id="KW-0255">Endonuclease</keyword>
<protein>
    <submittedName>
        <fullName evidence="2">Putative HNH endonuclease</fullName>
    </submittedName>
</protein>
<keyword evidence="2" id="KW-0540">Nuclease</keyword>
<dbReference type="Pfam" id="PF07463">
    <property type="entry name" value="NUMOD4"/>
    <property type="match status" value="1"/>
</dbReference>
<dbReference type="Gene3D" id="3.90.75.20">
    <property type="match status" value="1"/>
</dbReference>
<accession>A0A516KMY6</accession>
<dbReference type="CDD" id="cd00085">
    <property type="entry name" value="HNHc"/>
    <property type="match status" value="1"/>
</dbReference>
<feature type="domain" description="HNH nuclease" evidence="1">
    <location>
        <begin position="54"/>
        <end position="103"/>
    </location>
</feature>
<dbReference type="SMART" id="SM00507">
    <property type="entry name" value="HNHc"/>
    <property type="match status" value="1"/>
</dbReference>
<gene>
    <name evidence="2" type="ORF">Goe8_c01880</name>
</gene>
<dbReference type="InterPro" id="IPR044925">
    <property type="entry name" value="His-Me_finger_sf"/>
</dbReference>
<proteinExistence type="predicted"/>
<dbReference type="SUPFAM" id="SSF54060">
    <property type="entry name" value="His-Me finger endonucleases"/>
    <property type="match status" value="1"/>
</dbReference>
<dbReference type="EMBL" id="MN043729">
    <property type="protein sequence ID" value="QDP42961.1"/>
    <property type="molecule type" value="Genomic_DNA"/>
</dbReference>
<keyword evidence="3" id="KW-1185">Reference proteome</keyword>
<dbReference type="GO" id="GO:0004519">
    <property type="term" value="F:endonuclease activity"/>
    <property type="evidence" value="ECO:0007669"/>
    <property type="project" value="UniProtKB-KW"/>
</dbReference>
<evidence type="ECO:0000259" key="1">
    <source>
        <dbReference type="SMART" id="SM00507"/>
    </source>
</evidence>
<keyword evidence="2" id="KW-0378">Hydrolase</keyword>
<sequence>MRESWKPLKDIIAHGDNYEVSSHGRVRNAKTGRVLKNLIDSNGYHRLSLNLDGKRKTYEVHRLVALAFIPNPESKPMVNHIKGDQKGNNRVDNLEWATGKENSQHAVDTGLSGKTKLNEAIVKEIKQLLVNKVPQNVIAAKFRVTRQCVSSIQRGKTWSHVTIDNFTPYENTAPSRNGKVTEEKVIEIKKLGASGKFSHREIGEMYGLTRRAVSYILSGKTWSHVG</sequence>
<organism evidence="2 3">
    <name type="scientific">Bacillus phage vB_BmeM-Goe8</name>
    <dbReference type="NCBI Taxonomy" id="2593638"/>
    <lineage>
        <taxon>Viruses</taxon>
        <taxon>Duplodnaviria</taxon>
        <taxon>Heunggongvirae</taxon>
        <taxon>Uroviricota</taxon>
        <taxon>Caudoviricetes</taxon>
        <taxon>Herelleviridae</taxon>
        <taxon>Bastillevirinae</taxon>
        <taxon>Goettingenvirus</taxon>
        <taxon>Goettingenvirus goe8</taxon>
    </lineage>
</organism>
<dbReference type="Pfam" id="PF13392">
    <property type="entry name" value="HNH_3"/>
    <property type="match status" value="1"/>
</dbReference>
<dbReference type="InterPro" id="IPR003615">
    <property type="entry name" value="HNH_nuc"/>
</dbReference>